<dbReference type="RefSeq" id="XP_017779463.1">
    <property type="nucleotide sequence ID" value="XM_017923974.1"/>
</dbReference>
<organism evidence="2 4">
    <name type="scientific">Nicrophorus vespilloides</name>
    <name type="common">Boreal carrion beetle</name>
    <dbReference type="NCBI Taxonomy" id="110193"/>
    <lineage>
        <taxon>Eukaryota</taxon>
        <taxon>Metazoa</taxon>
        <taxon>Ecdysozoa</taxon>
        <taxon>Arthropoda</taxon>
        <taxon>Hexapoda</taxon>
        <taxon>Insecta</taxon>
        <taxon>Pterygota</taxon>
        <taxon>Neoptera</taxon>
        <taxon>Endopterygota</taxon>
        <taxon>Coleoptera</taxon>
        <taxon>Polyphaga</taxon>
        <taxon>Staphyliniformia</taxon>
        <taxon>Silphidae</taxon>
        <taxon>Nicrophorinae</taxon>
        <taxon>Nicrophorus</taxon>
    </lineage>
</organism>
<protein>
    <submittedName>
        <fullName evidence="3 4">RNA polymerase I-specific transcription initiation factor RRN3</fullName>
    </submittedName>
</protein>
<evidence type="ECO:0000256" key="1">
    <source>
        <dbReference type="ARBA" id="ARBA00010098"/>
    </source>
</evidence>
<proteinExistence type="inferred from homology"/>
<dbReference type="GeneID" id="108564822"/>
<dbReference type="Proteomes" id="UP000695000">
    <property type="component" value="Unplaced"/>
</dbReference>
<dbReference type="InterPro" id="IPR007991">
    <property type="entry name" value="RNA_pol_I_trans_ini_fac_RRN3"/>
</dbReference>
<dbReference type="GO" id="GO:0003743">
    <property type="term" value="F:translation initiation factor activity"/>
    <property type="evidence" value="ECO:0007669"/>
    <property type="project" value="UniProtKB-KW"/>
</dbReference>
<reference evidence="3 4" key="1">
    <citation type="submission" date="2025-05" db="UniProtKB">
        <authorList>
            <consortium name="RefSeq"/>
        </authorList>
    </citation>
    <scope>IDENTIFICATION</scope>
    <source>
        <tissue evidence="3 4">Whole Larva</tissue>
    </source>
</reference>
<dbReference type="RefSeq" id="XP_017779462.1">
    <property type="nucleotide sequence ID" value="XM_017923973.1"/>
</dbReference>
<keyword evidence="2" id="KW-1185">Reference proteome</keyword>
<evidence type="ECO:0000313" key="2">
    <source>
        <dbReference type="Proteomes" id="UP000695000"/>
    </source>
</evidence>
<keyword evidence="3 4" id="KW-0396">Initiation factor</keyword>
<keyword evidence="3 4" id="KW-0648">Protein biosynthesis</keyword>
<dbReference type="PANTHER" id="PTHR12790:SF0">
    <property type="entry name" value="RNA POLYMERASE I-SPECIFIC TRANSCRIPTION INITIATION FACTOR RRN3-RELATED"/>
    <property type="match status" value="1"/>
</dbReference>
<comment type="similarity">
    <text evidence="1">Belongs to the RRN3 family.</text>
</comment>
<evidence type="ECO:0000313" key="3">
    <source>
        <dbReference type="RefSeq" id="XP_017779462.1"/>
    </source>
</evidence>
<accession>A0ABM1MY13</accession>
<name>A0ABM1MY13_NICVS</name>
<dbReference type="PANTHER" id="PTHR12790">
    <property type="entry name" value="TRANSCRIPTION INITIATION FACTOR IA RRN3"/>
    <property type="match status" value="1"/>
</dbReference>
<sequence length="575" mass="67241">MSVFARKRASVGRKYTSTSTSSNVQFSIPNKGNLQGIFENYLDRTDTKDYETLLLMMRDYQLSDENIITLLTEATMCVSVLNEELQLFIEATLKLDWTTRSPGVICMFQSFLHALMTVHNCHIKFIINNLVKHFITEDNVQEWVDNEPTKAESIKYDCIHHVFNIMLKMFPMIKEDIFLELVSQFPYINKTAHNFEVYLYNLLRIVDYSPPFRQDILRLIFSKLVLMDAHAPKEEISRLEEEEDVFEMDEKTEMRLPLAHALDVSMKMIFDNFETICCTPETKQLDWEKAKGLYLEMLNIFDEVILPTFNIHHVQFVMYYICSLKSTFSEAFLNHLWKKINSTAVPTILKQSAVYYMGSLIARASFIPLSMLKGTLQQFAEWIHAYILRQDGLEFVHCDIRHHSLFYCICQTLFYVVAFRQKDLVNTKKNITFLESLNLGKIVLSRLNPLRVCQPAVVQNFAAVTRTYQLAYCYTVMEHNARNTMPTIYLDEHGSVVPMKNVLDCFFPFDPYVLKRSSERVAPHYIKYQEPDCDDMYDDEQKETEEDDFLNDSRMSKKFSEFSYGTSPGFKMAVS</sequence>
<dbReference type="Pfam" id="PF05327">
    <property type="entry name" value="RRN3"/>
    <property type="match status" value="1"/>
</dbReference>
<evidence type="ECO:0000313" key="4">
    <source>
        <dbReference type="RefSeq" id="XP_017779463.1"/>
    </source>
</evidence>
<gene>
    <name evidence="3 4" type="primary">LOC108564822</name>
</gene>